<protein>
    <submittedName>
        <fullName evidence="2">Transposon Ty3-I Gag-Pol polyprotein</fullName>
    </submittedName>
</protein>
<keyword evidence="3" id="KW-1185">Reference proteome</keyword>
<dbReference type="CDD" id="cd01647">
    <property type="entry name" value="RT_LTR"/>
    <property type="match status" value="1"/>
</dbReference>
<dbReference type="InterPro" id="IPR043128">
    <property type="entry name" value="Rev_trsase/Diguanyl_cyclase"/>
</dbReference>
<evidence type="ECO:0000313" key="3">
    <source>
        <dbReference type="Proteomes" id="UP000075243"/>
    </source>
</evidence>
<dbReference type="SUPFAM" id="SSF56672">
    <property type="entry name" value="DNA/RNA polymerases"/>
    <property type="match status" value="1"/>
</dbReference>
<reference evidence="2 3" key="1">
    <citation type="journal article" date="2012" name="Nat. Biotechnol.">
        <title>Draft genome sequence of pigeonpea (Cajanus cajan), an orphan legume crop of resource-poor farmers.</title>
        <authorList>
            <person name="Varshney R.K."/>
            <person name="Chen W."/>
            <person name="Li Y."/>
            <person name="Bharti A.K."/>
            <person name="Saxena R.K."/>
            <person name="Schlueter J.A."/>
            <person name="Donoghue M.T."/>
            <person name="Azam S."/>
            <person name="Fan G."/>
            <person name="Whaley A.M."/>
            <person name="Farmer A.D."/>
            <person name="Sheridan J."/>
            <person name="Iwata A."/>
            <person name="Tuteja R."/>
            <person name="Penmetsa R.V."/>
            <person name="Wu W."/>
            <person name="Upadhyaya H.D."/>
            <person name="Yang S.P."/>
            <person name="Shah T."/>
            <person name="Saxena K.B."/>
            <person name="Michael T."/>
            <person name="McCombie W.R."/>
            <person name="Yang B."/>
            <person name="Zhang G."/>
            <person name="Yang H."/>
            <person name="Wang J."/>
            <person name="Spillane C."/>
            <person name="Cook D.R."/>
            <person name="May G.D."/>
            <person name="Xu X."/>
            <person name="Jackson S.A."/>
        </authorList>
    </citation>
    <scope>NUCLEOTIDE SEQUENCE [LARGE SCALE GENOMIC DNA]</scope>
    <source>
        <strain evidence="3">cv. Asha</strain>
    </source>
</reference>
<feature type="domain" description="Reverse transcriptase" evidence="1">
    <location>
        <begin position="95"/>
        <end position="193"/>
    </location>
</feature>
<organism evidence="2 3">
    <name type="scientific">Cajanus cajan</name>
    <name type="common">Pigeon pea</name>
    <name type="synonym">Cajanus indicus</name>
    <dbReference type="NCBI Taxonomy" id="3821"/>
    <lineage>
        <taxon>Eukaryota</taxon>
        <taxon>Viridiplantae</taxon>
        <taxon>Streptophyta</taxon>
        <taxon>Embryophyta</taxon>
        <taxon>Tracheophyta</taxon>
        <taxon>Spermatophyta</taxon>
        <taxon>Magnoliopsida</taxon>
        <taxon>eudicotyledons</taxon>
        <taxon>Gunneridae</taxon>
        <taxon>Pentapetalae</taxon>
        <taxon>rosids</taxon>
        <taxon>fabids</taxon>
        <taxon>Fabales</taxon>
        <taxon>Fabaceae</taxon>
        <taxon>Papilionoideae</taxon>
        <taxon>50 kb inversion clade</taxon>
        <taxon>NPAAA clade</taxon>
        <taxon>indigoferoid/millettioid clade</taxon>
        <taxon>Phaseoleae</taxon>
        <taxon>Cajanus</taxon>
    </lineage>
</organism>
<dbReference type="AlphaFoldDB" id="A0A151TC39"/>
<dbReference type="PANTHER" id="PTHR24559:SF430">
    <property type="entry name" value="RNA-DIRECTED DNA POLYMERASE"/>
    <property type="match status" value="1"/>
</dbReference>
<dbReference type="Pfam" id="PF00078">
    <property type="entry name" value="RVT_1"/>
    <property type="match status" value="1"/>
</dbReference>
<dbReference type="EMBL" id="CM003609">
    <property type="protein sequence ID" value="KYP64607.1"/>
    <property type="molecule type" value="Genomic_DNA"/>
</dbReference>
<gene>
    <name evidence="2" type="ORF">KK1_019209</name>
</gene>
<dbReference type="InterPro" id="IPR000477">
    <property type="entry name" value="RT_dom"/>
</dbReference>
<sequence length="195" mass="22411">MGSQLRKTDSNRVKCVVRDNRDLFAWTASYMPGIDPKFLCHRLAVCRDARPVAQKKRKMGDEKRKAANAEVKKLLQARFIREVTYTTWLANVVLVRKSNGKWRMCTDLNKACPKDAYPLPCIDRLVDGASGHSIFSFLDAYSGYNQIRMHPSDEEKMAFITENANFCYQVMPFGLKNAGATYQRLMDRVFREQIG</sequence>
<dbReference type="Gene3D" id="3.10.10.10">
    <property type="entry name" value="HIV Type 1 Reverse Transcriptase, subunit A, domain 1"/>
    <property type="match status" value="1"/>
</dbReference>
<dbReference type="Proteomes" id="UP000075243">
    <property type="component" value="Chromosome 7"/>
</dbReference>
<dbReference type="Gramene" id="C.cajan_18665.t">
    <property type="protein sequence ID" value="C.cajan_18665.t.cds1"/>
    <property type="gene ID" value="C.cajan_18665"/>
</dbReference>
<dbReference type="InterPro" id="IPR043502">
    <property type="entry name" value="DNA/RNA_pol_sf"/>
</dbReference>
<dbReference type="InterPro" id="IPR053134">
    <property type="entry name" value="RNA-dir_DNA_polymerase"/>
</dbReference>
<dbReference type="Gene3D" id="3.30.70.270">
    <property type="match status" value="1"/>
</dbReference>
<proteinExistence type="predicted"/>
<dbReference type="PANTHER" id="PTHR24559">
    <property type="entry name" value="TRANSPOSON TY3-I GAG-POL POLYPROTEIN"/>
    <property type="match status" value="1"/>
</dbReference>
<accession>A0A151TC39</accession>
<evidence type="ECO:0000313" key="2">
    <source>
        <dbReference type="EMBL" id="KYP64607.1"/>
    </source>
</evidence>
<name>A0A151TC39_CAJCA</name>
<evidence type="ECO:0000259" key="1">
    <source>
        <dbReference type="Pfam" id="PF00078"/>
    </source>
</evidence>